<evidence type="ECO:0000259" key="1">
    <source>
        <dbReference type="Pfam" id="PF00535"/>
    </source>
</evidence>
<gene>
    <name evidence="2" type="ORF">QWJ38_09315</name>
</gene>
<dbReference type="RefSeq" id="WP_290358770.1">
    <property type="nucleotide sequence ID" value="NZ_JAUHHC010000002.1"/>
</dbReference>
<protein>
    <submittedName>
        <fullName evidence="2">Glycosyltransferase family 2 protein</fullName>
        <ecNumber evidence="2">2.4.-.-</ecNumber>
    </submittedName>
</protein>
<dbReference type="EC" id="2.4.-.-" evidence="2"/>
<comment type="caution">
    <text evidence="2">The sequence shown here is derived from an EMBL/GenBank/DDBJ whole genome shotgun (WGS) entry which is preliminary data.</text>
</comment>
<keyword evidence="2" id="KW-0808">Transferase</keyword>
<proteinExistence type="predicted"/>
<dbReference type="InterPro" id="IPR001173">
    <property type="entry name" value="Glyco_trans_2-like"/>
</dbReference>
<keyword evidence="3" id="KW-1185">Reference proteome</keyword>
<dbReference type="PANTHER" id="PTHR43685:SF2">
    <property type="entry name" value="GLYCOSYLTRANSFERASE 2-LIKE DOMAIN-CONTAINING PROTEIN"/>
    <property type="match status" value="1"/>
</dbReference>
<sequence length="300" mass="34464">MSAPQITFAIPFYGKVDFLDRALASLLAQDFGDWRAIVVDDCSPTDEARRLVESLADGRIEYLRNERNLGLAGNWNRCVQLARTPLVTLLHGDDELMPHYARQMVDAHRRWPDAAAVFCAAAIIDAKGRPMFSFRDHVKRWLLPAAREPFVLEGQAGVSSLLRGNFIMCPTLCYKRRIFEALDFSARWRMVLDVDFYLRALMQGLRLVGIPEVAYRYRRHSEQATAEAERNLRIFTEEIALWHETADQARTRGWQTSERLARRMHIIKLQLLYYIAGDILKLRLESAGKKLGLLAGLYKP</sequence>
<dbReference type="Proteomes" id="UP001228044">
    <property type="component" value="Unassembled WGS sequence"/>
</dbReference>
<evidence type="ECO:0000313" key="2">
    <source>
        <dbReference type="EMBL" id="MDN3920474.1"/>
    </source>
</evidence>
<dbReference type="GO" id="GO:0016757">
    <property type="term" value="F:glycosyltransferase activity"/>
    <property type="evidence" value="ECO:0007669"/>
    <property type="project" value="UniProtKB-KW"/>
</dbReference>
<feature type="domain" description="Glycosyltransferase 2-like" evidence="1">
    <location>
        <begin position="8"/>
        <end position="126"/>
    </location>
</feature>
<keyword evidence="2" id="KW-0328">Glycosyltransferase</keyword>
<accession>A0ABT8DW02</accession>
<dbReference type="Pfam" id="PF00535">
    <property type="entry name" value="Glycos_transf_2"/>
    <property type="match status" value="1"/>
</dbReference>
<dbReference type="SUPFAM" id="SSF53448">
    <property type="entry name" value="Nucleotide-diphospho-sugar transferases"/>
    <property type="match status" value="1"/>
</dbReference>
<name>A0ABT8DW02_9BURK</name>
<evidence type="ECO:0000313" key="3">
    <source>
        <dbReference type="Proteomes" id="UP001228044"/>
    </source>
</evidence>
<dbReference type="EMBL" id="JAUHHC010000002">
    <property type="protein sequence ID" value="MDN3920474.1"/>
    <property type="molecule type" value="Genomic_DNA"/>
</dbReference>
<dbReference type="PANTHER" id="PTHR43685">
    <property type="entry name" value="GLYCOSYLTRANSFERASE"/>
    <property type="match status" value="1"/>
</dbReference>
<dbReference type="Gene3D" id="3.90.550.10">
    <property type="entry name" value="Spore Coat Polysaccharide Biosynthesis Protein SpsA, Chain A"/>
    <property type="match status" value="1"/>
</dbReference>
<reference evidence="2 3" key="1">
    <citation type="submission" date="2023-06" db="EMBL/GenBank/DDBJ databases">
        <title>Pelomonas sp. PFR6 16S ribosomal RNA gene Genome sequencing and assembly.</title>
        <authorList>
            <person name="Woo H."/>
        </authorList>
    </citation>
    <scope>NUCLEOTIDE SEQUENCE [LARGE SCALE GENOMIC DNA]</scope>
    <source>
        <strain evidence="2 3">PFR6</strain>
    </source>
</reference>
<organism evidence="2 3">
    <name type="scientific">Roseateles violae</name>
    <dbReference type="NCBI Taxonomy" id="3058042"/>
    <lineage>
        <taxon>Bacteria</taxon>
        <taxon>Pseudomonadati</taxon>
        <taxon>Pseudomonadota</taxon>
        <taxon>Betaproteobacteria</taxon>
        <taxon>Burkholderiales</taxon>
        <taxon>Sphaerotilaceae</taxon>
        <taxon>Roseateles</taxon>
    </lineage>
</organism>
<dbReference type="CDD" id="cd00761">
    <property type="entry name" value="Glyco_tranf_GTA_type"/>
    <property type="match status" value="1"/>
</dbReference>
<dbReference type="InterPro" id="IPR050834">
    <property type="entry name" value="Glycosyltransf_2"/>
</dbReference>
<dbReference type="InterPro" id="IPR029044">
    <property type="entry name" value="Nucleotide-diphossugar_trans"/>
</dbReference>